<dbReference type="Proteomes" id="UP000054928">
    <property type="component" value="Unassembled WGS sequence"/>
</dbReference>
<proteinExistence type="predicted"/>
<dbReference type="AlphaFoldDB" id="A0A0P1ATA0"/>
<accession>A0A0P1ATA0</accession>
<evidence type="ECO:0000313" key="2">
    <source>
        <dbReference type="EMBL" id="CEG45279.1"/>
    </source>
</evidence>
<name>A0A0P1ATA0_PLAHL</name>
<dbReference type="GeneID" id="36396642"/>
<dbReference type="EMBL" id="CCYD01001551">
    <property type="protein sequence ID" value="CEG45279.1"/>
    <property type="molecule type" value="Genomic_DNA"/>
</dbReference>
<reference evidence="3" key="1">
    <citation type="submission" date="2014-09" db="EMBL/GenBank/DDBJ databases">
        <authorList>
            <person name="Sharma Rahul"/>
            <person name="Thines Marco"/>
        </authorList>
    </citation>
    <scope>NUCLEOTIDE SEQUENCE [LARGE SCALE GENOMIC DNA]</scope>
</reference>
<feature type="chain" id="PRO_5006058906" evidence="1">
    <location>
        <begin position="23"/>
        <end position="149"/>
    </location>
</feature>
<feature type="signal peptide" evidence="1">
    <location>
        <begin position="1"/>
        <end position="22"/>
    </location>
</feature>
<protein>
    <submittedName>
        <fullName evidence="2">Uncharacterized protein</fullName>
    </submittedName>
</protein>
<organism evidence="2 3">
    <name type="scientific">Plasmopara halstedii</name>
    <name type="common">Downy mildew of sunflower</name>
    <dbReference type="NCBI Taxonomy" id="4781"/>
    <lineage>
        <taxon>Eukaryota</taxon>
        <taxon>Sar</taxon>
        <taxon>Stramenopiles</taxon>
        <taxon>Oomycota</taxon>
        <taxon>Peronosporomycetes</taxon>
        <taxon>Peronosporales</taxon>
        <taxon>Peronosporaceae</taxon>
        <taxon>Plasmopara</taxon>
    </lineage>
</organism>
<sequence length="149" mass="17115">MAPWGRPLDILHAPLLAPGAVCVAYEVETQDTSQYKQTRLIVYAKIYTVSLVIHLRRRRLLQRFNVQVIQERITYFLVDCDIALRVLRHLPHGPRPSQVFASAFHDWIIGEHHLEDLTVAKTRSMLKSLKPPALPYQRLVISKAPGPDF</sequence>
<keyword evidence="3" id="KW-1185">Reference proteome</keyword>
<evidence type="ECO:0000256" key="1">
    <source>
        <dbReference type="SAM" id="SignalP"/>
    </source>
</evidence>
<evidence type="ECO:0000313" key="3">
    <source>
        <dbReference type="Proteomes" id="UP000054928"/>
    </source>
</evidence>
<dbReference type="RefSeq" id="XP_024581648.1">
    <property type="nucleotide sequence ID" value="XM_024716007.1"/>
</dbReference>
<keyword evidence="1" id="KW-0732">Signal</keyword>